<name>A0A8F8PQR1_9VIRU</name>
<organism evidence="2">
    <name type="scientific">Clandestinovirus</name>
    <dbReference type="NCBI Taxonomy" id="2831644"/>
    <lineage>
        <taxon>Viruses</taxon>
    </lineage>
</organism>
<dbReference type="Pfam" id="PF21189">
    <property type="entry name" value="PHA02142"/>
    <property type="match status" value="1"/>
</dbReference>
<dbReference type="SUPFAM" id="SSF56091">
    <property type="entry name" value="DNA ligase/mRNA capping enzyme, catalytic domain"/>
    <property type="match status" value="1"/>
</dbReference>
<protein>
    <submittedName>
        <fullName evidence="2">RNA ligase</fullName>
    </submittedName>
</protein>
<reference evidence="2" key="1">
    <citation type="submission" date="2021-06" db="EMBL/GenBank/DDBJ databases">
        <authorList>
            <person name="Rolland C."/>
        </authorList>
    </citation>
    <scope>NUCLEOTIDE SEQUENCE</scope>
    <source>
        <strain evidence="2">347.936635</strain>
    </source>
</reference>
<evidence type="ECO:0000259" key="1">
    <source>
        <dbReference type="Pfam" id="PF09414"/>
    </source>
</evidence>
<dbReference type="EMBL" id="MZ420154">
    <property type="protein sequence ID" value="QYA18354.1"/>
    <property type="molecule type" value="Genomic_DNA"/>
</dbReference>
<accession>A0A8F8PQR1</accession>
<proteinExistence type="predicted"/>
<dbReference type="InterPro" id="IPR021122">
    <property type="entry name" value="RNA_ligase_dom_REL/Rnl2"/>
</dbReference>
<sequence length="352" mass="39575">MNLATVEKIISISPINGAEKIELAQVLGYSVIVEKGRFKVDDLCVWHNPDTVVDSTNPAYQMLAKYKYRLKVIKMLGTVSQGLALPLDILSIPEEMRQEGTDVTQVVKLTKYEKTDPFFHAKFDGLKAWPGFLRKTDEPNLRTHPKVIAELQEQEECFITLKMDGTSVTVFHKDGKFGICSRNFELDLDAPSLPHSSEMKRMLEKYDLESRLKKLGKNLAIQGELCGPKINAKKKNIVKDIAWTAFSVWNIDTQRYVGYSDMIDVINQLNAIEGSSDKPVEAIPTVPLLRRCSLKDTSLQDLIQLANGVEYAPGVPGEGIVIRPVKETQSQRLRGRLSVKVISEKYCLLHGE</sequence>
<keyword evidence="2" id="KW-0436">Ligase</keyword>
<dbReference type="GO" id="GO:0016874">
    <property type="term" value="F:ligase activity"/>
    <property type="evidence" value="ECO:0007669"/>
    <property type="project" value="UniProtKB-KW"/>
</dbReference>
<evidence type="ECO:0000313" key="2">
    <source>
        <dbReference type="EMBL" id="QYA18354.1"/>
    </source>
</evidence>
<feature type="domain" description="RNA ligase" evidence="1">
    <location>
        <begin position="156"/>
        <end position="341"/>
    </location>
</feature>
<dbReference type="Gene3D" id="3.30.470.30">
    <property type="entry name" value="DNA ligase/mRNA capping enzyme"/>
    <property type="match status" value="1"/>
</dbReference>
<gene>
    <name evidence="2" type="ORF">KOM_12_84</name>
</gene>
<dbReference type="Pfam" id="PF09414">
    <property type="entry name" value="RNA_ligase"/>
    <property type="match status" value="1"/>
</dbReference>